<name>A0A2S9YVD4_9BACT</name>
<dbReference type="InterPro" id="IPR050091">
    <property type="entry name" value="PKS_NRPS_Biosynth_Enz"/>
</dbReference>
<dbReference type="SUPFAM" id="SSF51735">
    <property type="entry name" value="NAD(P)-binding Rossmann-fold domains"/>
    <property type="match status" value="5"/>
</dbReference>
<feature type="domain" description="Carrier" evidence="7">
    <location>
        <begin position="15"/>
        <end position="92"/>
    </location>
</feature>
<proteinExistence type="predicted"/>
<dbReference type="InterPro" id="IPR020807">
    <property type="entry name" value="PKS_DH"/>
</dbReference>
<dbReference type="Pfam" id="PF16197">
    <property type="entry name" value="KAsynt_C_assoc"/>
    <property type="match status" value="2"/>
</dbReference>
<keyword evidence="2" id="KW-0597">Phosphoprotein</keyword>
<sequence length="4275" mass="458359">MIQGPRDPRSKGSDEDHEPVLTWLMDAMSRTLGIEPSRVDPNTRFREFGLDSEQITGLVARLASHVGHPLSPVAPWEHPTPLALARHAVAIQASASPTLGSPSLGGRATNPGASMSSEPIAIVGIGCRLPGSVYNPEQLWELLCSGGTGVKQVPSDRFDVKEYLDVDRAAPGKMTTRWGGFLDQVDQFDATFFGISPREAQQMDPQQRMGLELSWEALEDAGVDPLSLRGGNVGVFVGAMWCDYARLTSDELTDIDQHTGTGADTSIISGRISYTLGLEGNSLTVNTASSSSLVAVHLACQSLRAGETTMAIAGGINLILTPHGTVVMTKLGTQNPAGQCRAFDAAANGYVRAEGGGLVILKPLSRAIADGDRIYCLIRGSAANNDGFSNGLTAPNPKAQESVLRAALANARVNPASVHYVETHGPGTILGDPLEASALGAVIGSAHPADRPLRLGSVKTNLGHLEAAAGIAGLMKTALSLYHRMLVPNLHFEQPNPHIPFEQLHLSVQTELEGWPAGNEVPRAGVSSFGYGGSNCHAVLEAAPKSEALLLPLGSVTAAGLRRQVLAALDFAFELTTWNETAALCRALSERTGPGQHRVSLMLNAPEQLVDGLSALLAGGLRNLDAAPERPRLVFVCSGHGSQWLGMSRTLLLGEPVFRAALEAVDREVESLSGWSVIDELLADSIRSRLDEAAIVQVVLFAVQVSLGALWKSWGVEPDAIVGHSVGEVAAAHLAGILSLPDATRVVVERGRVVAHLAAGRGAMLAVALPEAMLLERLGDAAKDLVIGAFNSPRSTVLSGPRQAIEDAESLLAQRGVRIHRVDIDFASHSPEMLPLVGPLETALDGISPRPARIPMMSTVLAQPLSGPECTPSYWGRNLRSPVRLRQAIELLADAGPTVFVELSSHPTLLKSIEQTFDGSALRFWALPSCWRNEDERGSMLKSLSQLFALGFDPEWPAVWSHAPQLKMLRPEIEERMHDAVGDHEVEIWEVESRYRVPLLISAKGELALRAQAERLHAFLLAHGDVTLADLSHSLATTRAHFERRASVTVTDIADALDALDMLARGASDSRTVEGEARVSGKVAYVYSGQGSEWPNMARSLAQISDRFREQLEACDRSLSEHLDWSVLDVLNGVEGAPALDRTDVVQPVLFAVSAALTTLWRLRVGIDPDGIVGHSLGEVTAAYVAGALSLDDAAKIVALRSRALARLTGRGAVASVPLSASELEVHLKPHGERVSIAAYDGPNATLIAGDPEVIDALLAELEVGTRLPINYAIATPQIEGVRDEILAALDGLKPRAVVTPLYSTVRAEKLVGRELDAEYWYRNVRMQTRFADTIAKMIADGYRFFIEVSPDTMLREALDACFLKAEITGVAVGSLMRNEGGPARLMRSLGELHTRGLEIDWTKISAGRRITLPTYAFQRNRFWVETKQQRRPTADATTVELPAADVGFWSAVETGDLDTLANALNVDDELHRNSLASLLPALTSWRRNHQERTTLNAWRYRVGWKPMQTAPALGSLTGVWMLVTASEPDDPELVNLVSMGITGAGGTVVRVPVDEDEPDREDMTNRLLRAGLESSPPRGVVSLLGLVEDPLPEQPTLPAGLPLNLVLTQSLGDAGIEAPLWLLTRGAISIGRADALSNPLQAMAWGLGRVIALEHPDRWGGLIDLPLTLDPKATRRLLAILSQEEREDQLAIRNTGVFVRRLERAPLTELADGKPWKPRGTILVTGGTGALGARVTRWLAAAGAEHLVLTSGQGPDAELMELGTRVSLVACDTTDRDAIATLLDQLDADGEHLSAVIHADGASQNSSINDTTVDELARVAGAKVAGARYLHELLKEHELDAFITFSSIVGVWGSARQSGYAAANAYLDAFVEQRASLNLPAMSVAWSAWATGNADDASQHELRRRGLEPLDPQLAFQALQQGLEHGDVNLTVADVDWARFTPSFAAARPRPLLDDISEARAALDTSSSSSEPDEARLLARLRGLSETERLRALVNLVLGETAAVLGYHDASRLDPNTGFVDLGLDSLMAVEVRRRLQRETGLNLPATLAFDHPSPQHVANFLLEGLAAALGMAAELDDDHRDRAEAPPTHEPVAIIGVGLRMPGQIVDLRSMWKFLASGREAVGPLPPSRWNVDEFFDPDPESKGHSYVREGSFLDDIDQFDPAFFGISPREAKNIDPQHRSLLEAAWQALENAGVVPSSLRDSKTGVFVGLGPSDYDHLRQDLGEAYTFTGTQTSFAAGRLAFTLGLQGPALAVDTACSSSLVAFHLACSALRNRECELALAGGVQIMAAPDVFVQLSRTRALAPDGRCKTFSANANGYGRGEGVIVFTLERLSDARKNGHEVLALVRGTAVNHDGASSGITAPNGTSQQKLLRQALEDAKLAPTDIDYVECHGTGTSLGDPIEVQAIAAVYCEDRTPDNPLQLGAVKTNIGHLEAAAGLAGVAKLVACLQREAIPASLHTKPRNTHIDWQSLTVEVTDSHRSWPRREGGSPRRAGVSSFGMSGTNAHAILEEAPLDDAHVVTPEMPVPPELPLVLSGRTNTDLVAQAKALAAHVRELGPDNAWAISVLDLGYSLATTRSHFPVRLALTIDSDAPADLLLDMLDGFAKIGAEPRNGAMTPREHRKGKLAFMFTGQGAQRPGMGRDLYNRYPTFRDALDTVCAHLDFHLDRPLFELMFSEPDTPEAALLDETGYTQPALFALEVALFRLWSAWGVTPDILIGHSIGELAAAHVAGVLSIEDAATLVAARGRLMQALPRGGAMVSLQAAEDEVRPLLDARIGIAGINGPMSIVISGDEQAAADIATHFEAMGRNVLRLAVSHAFHSPRMEPMMDEFRRIASRLDFKPPKIPIVSNVTGERATAEELTSPDYWVRHIRQAVRYLDGVHTLEAEGVTTFIELGPHAVLSGMTPPCLSDKVLRRAVVLPTLHKRKPEVETLNMVVAGLHVHGYSFDWQAFYAPYGPKRVELPTYAFQRQRFWIDRSDGRSSNVSSVGLTDAEHPLLGAAIRLADSDAMLFSSRLSLSEHAWLADHVVFDATLLPATAFLELAQVAALRVGLDRVDELTIERPLALPSKGGVLLQLSVGVPDETGRRSLAFFARPDAEADAPWRRHASGYIGQGPRIADFDLHSWPPPGAEAINFGPGLREGYATLEEAGLAYGPAFRGLVGAWTHGNELLVEVRLPEAPARDAERFGLHPALLDAALHPLVLQFLGQDRPALQLPVTWEGAELYATSTTALRVRFTPKPSEGAVSVAVADQSGEPVAFIETLVTRPATAEHVREALVAQRFDGLYAVEWSIPLDTGAVDSSGEWSVVGHDGGLELASTLARASVSVREHPNLAAIQAELDDDRPAPEVVVIPWITDVHAGERVANPHDATHRALAALQTWLGDARFQDSRLIFLTRRAISTEAREDTLDLAAAPLWGLIRTAQVENADRAITIVDLDTEEVSLWALPAALACDEPQLALREGMMLAPRLARPPAVERLTPPAGSANWQLSVSTKGSLDNLILAERPLATGPLGPDEVRVAVRAAGLNARDVLNALGMYPGEADALDTKVGLDLGIEGAGVITGVGSQVQHLAVGDRVMGVMPAAFGPVAVADGRLLVKVPERWSFEQAAAVPIVFLTAYYALVELAKLARGQRVLIHAASSDIGLAAVALAQHLGAEVFATAPERKLAALRQLGLKDDHIASSETLGFEQKFLSATGGRGVDVVLDNLDAEFVNASLRLLPEGGHFAELGIRDIRDPARVASEYRGVSYHAVDITRLAPELIQDMLVELLALFEVGALLPLTTSTWDLRNAGEAFRSLSNGGHVGKYVLELPRGFDPDGTVLITGGTGALGSLVAKHVIERHGARNLLLVSRRGDESPNAKRLAVELELLGAVVTLAACDVADRDALRQLLLGIPQAHPLTAVFHIAGVLDDGVLASLTPERIDRVFHPKVDAALALHELTVELGLELAAFVMFSSIVGIMGNAGQASYAAANTFLDALCARRHAAELPATSLAWGPWGGEGMAARLSDADRARMRRRGMVPLAPVDGLALLDTALGRPDAMLVPVHLDTSSVSTHGEAPPTMLRGMVRAAPRPRATASVAATSSSTSLQQRLAPMSDAERDRALLDLVRSEIASVLDLGRPESLGPDRPLKDLGLDSLVAVELRNRLQTVTGLRLPSTLLFDYPTPGALATMIHGELSLADVGATISPAVSTELDRLETILRAMASSSAQHTGITDRLRKLLGLFGVKTLEAADDDDDDDGDEESFDELSDEALFDMIDSEIEGMNS</sequence>
<dbReference type="Gene3D" id="6.10.140.1830">
    <property type="match status" value="1"/>
</dbReference>
<dbReference type="InterPro" id="IPR020806">
    <property type="entry name" value="PKS_PP-bd"/>
</dbReference>
<dbReference type="Gene3D" id="3.40.50.720">
    <property type="entry name" value="NAD(P)-binding Rossmann-like Domain"/>
    <property type="match status" value="2"/>
</dbReference>
<dbReference type="Pfam" id="PF00109">
    <property type="entry name" value="ketoacyl-synt"/>
    <property type="match status" value="2"/>
</dbReference>
<evidence type="ECO:0000256" key="5">
    <source>
        <dbReference type="ARBA" id="ARBA00054155"/>
    </source>
</evidence>
<dbReference type="Pfam" id="PF22953">
    <property type="entry name" value="SpnB_Rossmann"/>
    <property type="match status" value="1"/>
</dbReference>
<dbReference type="Pfam" id="PF08240">
    <property type="entry name" value="ADH_N"/>
    <property type="match status" value="1"/>
</dbReference>
<dbReference type="SMART" id="SM00825">
    <property type="entry name" value="PKS_KS"/>
    <property type="match status" value="2"/>
</dbReference>
<dbReference type="FunFam" id="3.40.366.10:FF:000002">
    <property type="entry name" value="Probable polyketide synthase 2"/>
    <property type="match status" value="1"/>
</dbReference>
<dbReference type="Gene3D" id="1.10.1200.10">
    <property type="entry name" value="ACP-like"/>
    <property type="match status" value="3"/>
</dbReference>
<dbReference type="InterPro" id="IPR014030">
    <property type="entry name" value="Ketoacyl_synth_N"/>
</dbReference>
<dbReference type="CDD" id="cd00833">
    <property type="entry name" value="PKS"/>
    <property type="match status" value="2"/>
</dbReference>
<dbReference type="Gene3D" id="3.40.366.10">
    <property type="entry name" value="Malonyl-Coenzyme A Acyl Carrier Protein, domain 2"/>
    <property type="match status" value="3"/>
</dbReference>
<feature type="domain" description="Carrier" evidence="7">
    <location>
        <begin position="1985"/>
        <end position="2067"/>
    </location>
</feature>
<dbReference type="SUPFAM" id="SSF50129">
    <property type="entry name" value="GroES-like"/>
    <property type="match status" value="1"/>
</dbReference>
<dbReference type="GO" id="GO:0004312">
    <property type="term" value="F:fatty acid synthase activity"/>
    <property type="evidence" value="ECO:0007669"/>
    <property type="project" value="TreeGrafter"/>
</dbReference>
<feature type="domain" description="Ketosynthase family 3 (KS3)" evidence="8">
    <location>
        <begin position="117"/>
        <end position="542"/>
    </location>
</feature>
<dbReference type="FunFam" id="1.10.1200.10:FF:000007">
    <property type="entry name" value="Probable polyketide synthase pks17"/>
    <property type="match status" value="2"/>
</dbReference>
<keyword evidence="10" id="KW-0012">Acyltransferase</keyword>
<evidence type="ECO:0000259" key="7">
    <source>
        <dbReference type="PROSITE" id="PS50075"/>
    </source>
</evidence>
<feature type="active site" description="Proton acceptor; for dehydratase activity" evidence="6">
    <location>
        <position position="3032"/>
    </location>
</feature>
<dbReference type="InterPro" id="IPR014031">
    <property type="entry name" value="Ketoacyl_synth_C"/>
</dbReference>
<dbReference type="CDD" id="cd08952">
    <property type="entry name" value="KR_1_SDR_x"/>
    <property type="match status" value="1"/>
</dbReference>
<dbReference type="InterPro" id="IPR036736">
    <property type="entry name" value="ACP-like_sf"/>
</dbReference>
<dbReference type="Pfam" id="PF21089">
    <property type="entry name" value="PKS_DH_N"/>
    <property type="match status" value="1"/>
</dbReference>
<dbReference type="InterPro" id="IPR020841">
    <property type="entry name" value="PKS_Beta-ketoAc_synthase_dom"/>
</dbReference>
<protein>
    <submittedName>
        <fullName evidence="10">Erythronolide synthase, modules 3 and 4</fullName>
        <ecNumber evidence="10">2.3.1.94</ecNumber>
    </submittedName>
</protein>
<dbReference type="GO" id="GO:0016491">
    <property type="term" value="F:oxidoreductase activity"/>
    <property type="evidence" value="ECO:0007669"/>
    <property type="project" value="InterPro"/>
</dbReference>
<evidence type="ECO:0000259" key="9">
    <source>
        <dbReference type="PROSITE" id="PS52019"/>
    </source>
</evidence>
<feature type="region of interest" description="N-terminal hotdog fold" evidence="6">
    <location>
        <begin position="3000"/>
        <end position="3124"/>
    </location>
</feature>
<dbReference type="InterPro" id="IPR020843">
    <property type="entry name" value="ER"/>
</dbReference>
<evidence type="ECO:0000313" key="11">
    <source>
        <dbReference type="Proteomes" id="UP000238823"/>
    </source>
</evidence>
<dbReference type="PROSITE" id="PS52004">
    <property type="entry name" value="KS3_2"/>
    <property type="match status" value="2"/>
</dbReference>
<dbReference type="InterPro" id="IPR049551">
    <property type="entry name" value="PKS_DH_C"/>
</dbReference>
<dbReference type="Pfam" id="PF00698">
    <property type="entry name" value="Acyl_transf_1"/>
    <property type="match status" value="3"/>
</dbReference>
<dbReference type="Gene3D" id="3.40.50.11460">
    <property type="match status" value="2"/>
</dbReference>
<feature type="active site" description="Proton donor; for dehydratase activity" evidence="6">
    <location>
        <position position="3201"/>
    </location>
</feature>
<dbReference type="Pfam" id="PF18369">
    <property type="entry name" value="PKS_DE"/>
    <property type="match status" value="1"/>
</dbReference>
<evidence type="ECO:0000256" key="6">
    <source>
        <dbReference type="PROSITE-ProRule" id="PRU01363"/>
    </source>
</evidence>
<dbReference type="InterPro" id="IPR036291">
    <property type="entry name" value="NAD(P)-bd_dom_sf"/>
</dbReference>
<dbReference type="Pfam" id="PF14765">
    <property type="entry name" value="PS-DH"/>
    <property type="match status" value="1"/>
</dbReference>
<dbReference type="InterPro" id="IPR032821">
    <property type="entry name" value="PKS_assoc"/>
</dbReference>
<organism evidence="10 11">
    <name type="scientific">Enhygromyxa salina</name>
    <dbReference type="NCBI Taxonomy" id="215803"/>
    <lineage>
        <taxon>Bacteria</taxon>
        <taxon>Pseudomonadati</taxon>
        <taxon>Myxococcota</taxon>
        <taxon>Polyangia</taxon>
        <taxon>Nannocystales</taxon>
        <taxon>Nannocystaceae</taxon>
        <taxon>Enhygromyxa</taxon>
    </lineage>
</organism>
<dbReference type="InterPro" id="IPR055123">
    <property type="entry name" value="SpnB-like_Rossmann"/>
</dbReference>
<dbReference type="SUPFAM" id="SSF47336">
    <property type="entry name" value="ACP-like"/>
    <property type="match status" value="3"/>
</dbReference>
<dbReference type="Gene3D" id="3.40.47.10">
    <property type="match status" value="2"/>
</dbReference>
<feature type="region of interest" description="C-terminal hotdog fold" evidence="6">
    <location>
        <begin position="3140"/>
        <end position="3280"/>
    </location>
</feature>
<dbReference type="InterPro" id="IPR057326">
    <property type="entry name" value="KR_dom"/>
</dbReference>
<dbReference type="InterPro" id="IPR016035">
    <property type="entry name" value="Acyl_Trfase/lysoPLipase"/>
</dbReference>
<dbReference type="Pfam" id="PF02801">
    <property type="entry name" value="Ketoacyl-synt_C"/>
    <property type="match status" value="2"/>
</dbReference>
<dbReference type="GO" id="GO:0006633">
    <property type="term" value="P:fatty acid biosynthetic process"/>
    <property type="evidence" value="ECO:0007669"/>
    <property type="project" value="InterPro"/>
</dbReference>
<dbReference type="InterPro" id="IPR049552">
    <property type="entry name" value="PKS_DH_N"/>
</dbReference>
<reference evidence="10 11" key="1">
    <citation type="submission" date="2018-03" db="EMBL/GenBank/DDBJ databases">
        <title>Draft Genome Sequences of the Obligatory Marine Myxobacteria Enhygromyxa salina SWB007.</title>
        <authorList>
            <person name="Poehlein A."/>
            <person name="Moghaddam J.A."/>
            <person name="Harms H."/>
            <person name="Alanjari M."/>
            <person name="Koenig G.M."/>
            <person name="Daniel R."/>
            <person name="Schaeberle T.F."/>
        </authorList>
    </citation>
    <scope>NUCLEOTIDE SEQUENCE [LARGE SCALE GENOMIC DNA]</scope>
    <source>
        <strain evidence="10 11">SWB007</strain>
    </source>
</reference>
<dbReference type="Gene3D" id="3.10.129.110">
    <property type="entry name" value="Polyketide synthase dehydratase"/>
    <property type="match status" value="1"/>
</dbReference>
<feature type="domain" description="PKS/mFAS DH" evidence="9">
    <location>
        <begin position="3000"/>
        <end position="3280"/>
    </location>
</feature>
<dbReference type="InterPro" id="IPR011032">
    <property type="entry name" value="GroES-like_sf"/>
</dbReference>
<dbReference type="EC" id="2.3.1.94" evidence="10"/>
<comment type="caution">
    <text evidence="10">The sequence shown here is derived from an EMBL/GenBank/DDBJ whole genome shotgun (WGS) entry which is preliminary data.</text>
</comment>
<evidence type="ECO:0000256" key="1">
    <source>
        <dbReference type="ARBA" id="ARBA00022450"/>
    </source>
</evidence>
<dbReference type="Pfam" id="PF00550">
    <property type="entry name" value="PP-binding"/>
    <property type="match status" value="3"/>
</dbReference>
<dbReference type="FunFam" id="3.40.47.10:FF:000019">
    <property type="entry name" value="Polyketide synthase type I"/>
    <property type="match status" value="2"/>
</dbReference>
<evidence type="ECO:0000256" key="2">
    <source>
        <dbReference type="ARBA" id="ARBA00022553"/>
    </source>
</evidence>
<dbReference type="InterPro" id="IPR014043">
    <property type="entry name" value="Acyl_transferase_dom"/>
</dbReference>
<dbReference type="SUPFAM" id="SSF53901">
    <property type="entry name" value="Thiolase-like"/>
    <property type="match status" value="2"/>
</dbReference>
<dbReference type="Proteomes" id="UP000238823">
    <property type="component" value="Unassembled WGS sequence"/>
</dbReference>
<dbReference type="PANTHER" id="PTHR43775:SF51">
    <property type="entry name" value="INACTIVE PHENOLPHTHIOCEROL SYNTHESIS POLYKETIDE SYNTHASE TYPE I PKS1-RELATED"/>
    <property type="match status" value="1"/>
</dbReference>
<dbReference type="InterPro" id="IPR009081">
    <property type="entry name" value="PP-bd_ACP"/>
</dbReference>
<gene>
    <name evidence="10" type="primary">eryA_3</name>
    <name evidence="10" type="ORF">ENSA7_10550</name>
</gene>
<dbReference type="PROSITE" id="PS00012">
    <property type="entry name" value="PHOSPHOPANTETHEINE"/>
    <property type="match status" value="2"/>
</dbReference>
<feature type="domain" description="Ketosynthase family 3 (KS3)" evidence="8">
    <location>
        <begin position="2091"/>
        <end position="2515"/>
    </location>
</feature>
<dbReference type="SMART" id="SM00823">
    <property type="entry name" value="PKS_PP"/>
    <property type="match status" value="3"/>
</dbReference>
<evidence type="ECO:0000259" key="8">
    <source>
        <dbReference type="PROSITE" id="PS52004"/>
    </source>
</evidence>
<dbReference type="Gene3D" id="3.90.180.10">
    <property type="entry name" value="Medium-chain alcohol dehydrogenases, catalytic domain"/>
    <property type="match status" value="1"/>
</dbReference>
<dbReference type="InterPro" id="IPR016039">
    <property type="entry name" value="Thiolase-like"/>
</dbReference>
<feature type="domain" description="Carrier" evidence="7">
    <location>
        <begin position="4110"/>
        <end position="4185"/>
    </location>
</feature>
<dbReference type="SUPFAM" id="SSF52151">
    <property type="entry name" value="FabD/lysophospholipase-like"/>
    <property type="match status" value="3"/>
</dbReference>
<dbReference type="Pfam" id="PF22621">
    <property type="entry name" value="CurL-like_PKS_C"/>
    <property type="match status" value="1"/>
</dbReference>
<dbReference type="SMART" id="SM00829">
    <property type="entry name" value="PKS_ER"/>
    <property type="match status" value="1"/>
</dbReference>
<dbReference type="EMBL" id="PVNL01000030">
    <property type="protein sequence ID" value="PRQ09065.1"/>
    <property type="molecule type" value="Genomic_DNA"/>
</dbReference>
<dbReference type="GO" id="GO:0031177">
    <property type="term" value="F:phosphopantetheine binding"/>
    <property type="evidence" value="ECO:0007669"/>
    <property type="project" value="InterPro"/>
</dbReference>
<dbReference type="Pfam" id="PF13602">
    <property type="entry name" value="ADH_zinc_N_2"/>
    <property type="match status" value="1"/>
</dbReference>
<dbReference type="SMART" id="SM01294">
    <property type="entry name" value="PKS_PP_betabranch"/>
    <property type="match status" value="2"/>
</dbReference>
<dbReference type="Gene3D" id="3.30.70.3290">
    <property type="match status" value="3"/>
</dbReference>
<dbReference type="CDD" id="cd08956">
    <property type="entry name" value="KR_3_FAS_SDR_x"/>
    <property type="match status" value="1"/>
</dbReference>
<dbReference type="RefSeq" id="WP_181233203.1">
    <property type="nucleotide sequence ID" value="NZ_PVNL01000030.1"/>
</dbReference>
<dbReference type="GO" id="GO:0004315">
    <property type="term" value="F:3-oxoacyl-[acyl-carrier-protein] synthase activity"/>
    <property type="evidence" value="ECO:0007669"/>
    <property type="project" value="InterPro"/>
</dbReference>
<keyword evidence="4" id="KW-0511">Multifunctional enzyme</keyword>
<dbReference type="InterPro" id="IPR001227">
    <property type="entry name" value="Ac_transferase_dom_sf"/>
</dbReference>
<dbReference type="SMART" id="SM00826">
    <property type="entry name" value="PKS_DH"/>
    <property type="match status" value="1"/>
</dbReference>
<dbReference type="InterPro" id="IPR042104">
    <property type="entry name" value="PKS_dehydratase_sf"/>
</dbReference>
<accession>A0A2S9YVD4</accession>
<dbReference type="PANTHER" id="PTHR43775">
    <property type="entry name" value="FATTY ACID SYNTHASE"/>
    <property type="match status" value="1"/>
</dbReference>
<dbReference type="PROSITE" id="PS50075">
    <property type="entry name" value="CARRIER"/>
    <property type="match status" value="3"/>
</dbReference>
<comment type="function">
    <text evidence="5">Involved in production of the polyketide antibiotic thailandamide.</text>
</comment>
<dbReference type="CDD" id="cd05195">
    <property type="entry name" value="enoyl_red"/>
    <property type="match status" value="1"/>
</dbReference>
<dbReference type="SMART" id="SM00827">
    <property type="entry name" value="PKS_AT"/>
    <property type="match status" value="3"/>
</dbReference>
<evidence type="ECO:0000256" key="4">
    <source>
        <dbReference type="ARBA" id="ARBA00023268"/>
    </source>
</evidence>
<evidence type="ECO:0000313" key="10">
    <source>
        <dbReference type="EMBL" id="PRQ09065.1"/>
    </source>
</evidence>
<keyword evidence="1" id="KW-0596">Phosphopantetheine</keyword>
<dbReference type="InterPro" id="IPR013968">
    <property type="entry name" value="PKS_KR"/>
</dbReference>
<dbReference type="SMART" id="SM00822">
    <property type="entry name" value="PKS_KR"/>
    <property type="match status" value="2"/>
</dbReference>
<dbReference type="PROSITE" id="PS00606">
    <property type="entry name" value="KS3_1"/>
    <property type="match status" value="1"/>
</dbReference>
<dbReference type="InterPro" id="IPR016036">
    <property type="entry name" value="Malonyl_transacylase_ACP-bd"/>
</dbReference>
<dbReference type="GO" id="GO:0047879">
    <property type="term" value="F:erythronolide synthase activity"/>
    <property type="evidence" value="ECO:0007669"/>
    <property type="project" value="UniProtKB-EC"/>
</dbReference>
<dbReference type="PROSITE" id="PS52019">
    <property type="entry name" value="PKS_MFAS_DH"/>
    <property type="match status" value="1"/>
</dbReference>
<dbReference type="SUPFAM" id="SSF55048">
    <property type="entry name" value="Probable ACP-binding domain of malonyl-CoA ACP transacylase"/>
    <property type="match status" value="3"/>
</dbReference>
<dbReference type="InterPro" id="IPR013154">
    <property type="entry name" value="ADH-like_N"/>
</dbReference>
<dbReference type="Pfam" id="PF08659">
    <property type="entry name" value="KR"/>
    <property type="match status" value="2"/>
</dbReference>
<dbReference type="InterPro" id="IPR041618">
    <property type="entry name" value="PKS_DE"/>
</dbReference>
<evidence type="ECO:0000256" key="3">
    <source>
        <dbReference type="ARBA" id="ARBA00022679"/>
    </source>
</evidence>
<dbReference type="InterPro" id="IPR049900">
    <property type="entry name" value="PKS_mFAS_DH"/>
</dbReference>
<dbReference type="InterPro" id="IPR006162">
    <property type="entry name" value="Ppantetheine_attach_site"/>
</dbReference>
<dbReference type="InterPro" id="IPR018201">
    <property type="entry name" value="Ketoacyl_synth_AS"/>
</dbReference>
<keyword evidence="3 10" id="KW-0808">Transferase</keyword>